<dbReference type="InterPro" id="IPR029052">
    <property type="entry name" value="Metallo-depent_PP-like"/>
</dbReference>
<feature type="domain" description="Capsule synthesis protein CapA" evidence="2">
    <location>
        <begin position="49"/>
        <end position="245"/>
    </location>
</feature>
<evidence type="ECO:0000256" key="1">
    <source>
        <dbReference type="ARBA" id="ARBA00005662"/>
    </source>
</evidence>
<dbReference type="Pfam" id="PF09587">
    <property type="entry name" value="PGA_cap"/>
    <property type="match status" value="2"/>
</dbReference>
<name>A0A075AZS6_ROZAC</name>
<reference evidence="6" key="2">
    <citation type="journal article" date="2018" name="Nat. Microbiol.">
        <title>Leveraging single-cell genomics to expand the fungal tree of life.</title>
        <authorList>
            <person name="Ahrendt S.R."/>
            <person name="Quandt C.A."/>
            <person name="Ciobanu D."/>
            <person name="Clum A."/>
            <person name="Salamov A."/>
            <person name="Andreopoulos B."/>
            <person name="Cheng J.F."/>
            <person name="Woyke T."/>
            <person name="Pelin A."/>
            <person name="Henrissat B."/>
            <person name="Reynolds N.K."/>
            <person name="Benny G.L."/>
            <person name="Smith M.E."/>
            <person name="James T.Y."/>
            <person name="Grigoriev I.V."/>
        </authorList>
    </citation>
    <scope>NUCLEOTIDE SEQUENCE [LARGE SCALE GENOMIC DNA]</scope>
    <source>
        <strain evidence="6">CSF55</strain>
    </source>
</reference>
<dbReference type="HOGENOM" id="CLU_038823_3_0_1"/>
<evidence type="ECO:0000313" key="5">
    <source>
        <dbReference type="Proteomes" id="UP000030755"/>
    </source>
</evidence>
<reference evidence="4" key="3">
    <citation type="submission" date="2018-08" db="EMBL/GenBank/DDBJ databases">
        <title>Leveraging single-cell genomics to expand the Fungal Tree of Life.</title>
        <authorList>
            <consortium name="DOE Joint Genome Institute"/>
            <person name="Ahrendt S.R."/>
            <person name="Quandt C.A."/>
            <person name="Ciobanu D."/>
            <person name="Clum A."/>
            <person name="Salamov A."/>
            <person name="Andreopoulos B."/>
            <person name="Cheng J.-F."/>
            <person name="Woyke T."/>
            <person name="Pelin A."/>
            <person name="Henrissat B."/>
            <person name="Reynolds N."/>
            <person name="Benny G.L."/>
            <person name="Smith M.E."/>
            <person name="James T.Y."/>
            <person name="Grigoriev I.V."/>
        </authorList>
    </citation>
    <scope>NUCLEOTIDE SEQUENCE</scope>
    <source>
        <strain evidence="4">CSF55</strain>
    </source>
</reference>
<dbReference type="STRING" id="988480.A0A075AZS6"/>
<evidence type="ECO:0000313" key="6">
    <source>
        <dbReference type="Proteomes" id="UP000281549"/>
    </source>
</evidence>
<dbReference type="SUPFAM" id="SSF56300">
    <property type="entry name" value="Metallo-dependent phosphatases"/>
    <property type="match status" value="1"/>
</dbReference>
<proteinExistence type="inferred from homology"/>
<dbReference type="SMART" id="SM00854">
    <property type="entry name" value="PGA_cap"/>
    <property type="match status" value="1"/>
</dbReference>
<comment type="similarity">
    <text evidence="1">Belongs to the CapA family.</text>
</comment>
<evidence type="ECO:0000259" key="2">
    <source>
        <dbReference type="SMART" id="SM00854"/>
    </source>
</evidence>
<dbReference type="PANTHER" id="PTHR33393">
    <property type="entry name" value="POLYGLUTAMINE SYNTHESIS ACCESSORY PROTEIN RV0574C-RELATED"/>
    <property type="match status" value="1"/>
</dbReference>
<dbReference type="Proteomes" id="UP000030755">
    <property type="component" value="Unassembled WGS sequence"/>
</dbReference>
<dbReference type="InterPro" id="IPR052169">
    <property type="entry name" value="CW_Biosynth-Accessory"/>
</dbReference>
<dbReference type="EMBL" id="ML005830">
    <property type="protein sequence ID" value="RKP17458.1"/>
    <property type="molecule type" value="Genomic_DNA"/>
</dbReference>
<evidence type="ECO:0000313" key="4">
    <source>
        <dbReference type="EMBL" id="RKP17458.1"/>
    </source>
</evidence>
<sequence length="326" mass="37032">MLARTVNELFPPLFPFSAEVTEARQLAKEIIMYYNPGMGFPLDESICYDYCWGDVKRLMETCDIRLVNLETPITGIPYKMNKRESTDKVAGKHYHFRMHPRNVRALTRSSIDVVNLANNHIMDYGIKGLIGIKMGIFGMTDAPCRNYPVFCIDPSSYPHMDDIPYLLSLSEWKESNHVDVLIATVHWGPNYSWIPQRYFQHFARFLIDECGVNIIHGHSAHHVQPIEVYHDALIIYGSGDLIDDYAIDPVFRNDLSAVYVAEINKTHEGTEVTSCSVHPISIKAMQSNLTAPNSAEYKWLKSLSKSFSGTTVNAEPSSINIVVQRK</sequence>
<accession>A0A075AZS6</accession>
<reference evidence="3 5" key="1">
    <citation type="journal article" date="2013" name="Curr. Biol.">
        <title>Shared signatures of parasitism and phylogenomics unite Cryptomycota and microsporidia.</title>
        <authorList>
            <person name="James T.Y."/>
            <person name="Pelin A."/>
            <person name="Bonen L."/>
            <person name="Ahrendt S."/>
            <person name="Sain D."/>
            <person name="Corradi N."/>
            <person name="Stajich J.E."/>
        </authorList>
    </citation>
    <scope>NUCLEOTIDE SEQUENCE [LARGE SCALE GENOMIC DNA]</scope>
    <source>
        <strain evidence="3 5">CSF55</strain>
        <strain evidence="3 5">CSF55</strain>
    </source>
</reference>
<dbReference type="Proteomes" id="UP000281549">
    <property type="component" value="Unassembled WGS sequence"/>
</dbReference>
<dbReference type="AlphaFoldDB" id="A0A075AZS6"/>
<dbReference type="EMBL" id="KE560799">
    <property type="protein sequence ID" value="EPZ35594.1"/>
    <property type="molecule type" value="Genomic_DNA"/>
</dbReference>
<keyword evidence="5" id="KW-1185">Reference proteome</keyword>
<gene>
    <name evidence="3" type="ORF">O9G_004977</name>
    <name evidence="4" type="ORF">ROZALSC1DRAFT_30736</name>
</gene>
<protein>
    <submittedName>
        <fullName evidence="3">Capsule synthesis protein, CapA domain-containing protein</fullName>
    </submittedName>
</protein>
<dbReference type="PANTHER" id="PTHR33393:SF11">
    <property type="entry name" value="POLYGLUTAMINE SYNTHESIS ACCESSORY PROTEIN RV0574C-RELATED"/>
    <property type="match status" value="1"/>
</dbReference>
<evidence type="ECO:0000313" key="3">
    <source>
        <dbReference type="EMBL" id="EPZ35594.1"/>
    </source>
</evidence>
<organism evidence="3 5">
    <name type="scientific">Rozella allomycis (strain CSF55)</name>
    <dbReference type="NCBI Taxonomy" id="988480"/>
    <lineage>
        <taxon>Eukaryota</taxon>
        <taxon>Fungi</taxon>
        <taxon>Fungi incertae sedis</taxon>
        <taxon>Cryptomycota</taxon>
        <taxon>Cryptomycota incertae sedis</taxon>
        <taxon>Rozella</taxon>
    </lineage>
</organism>
<dbReference type="OrthoDB" id="189619at2759"/>
<dbReference type="InterPro" id="IPR019079">
    <property type="entry name" value="Capsule_synth_CapA"/>
</dbReference>